<accession>W2UL91</accession>
<evidence type="ECO:0000313" key="3">
    <source>
        <dbReference type="Proteomes" id="UP000018850"/>
    </source>
</evidence>
<dbReference type="InterPro" id="IPR014719">
    <property type="entry name" value="Ribosomal_bL12_C/ClpS-like"/>
</dbReference>
<dbReference type="AlphaFoldDB" id="W2UL91"/>
<evidence type="ECO:0000313" key="2">
    <source>
        <dbReference type="EMBL" id="ETN94940.1"/>
    </source>
</evidence>
<dbReference type="Pfam" id="PF02617">
    <property type="entry name" value="ClpS"/>
    <property type="match status" value="1"/>
</dbReference>
<proteinExistence type="predicted"/>
<reference evidence="3" key="1">
    <citation type="submission" date="2013-11" db="EMBL/GenBank/DDBJ databases">
        <title>Draft genome sequence from a member of Zhouia, isolated tidal flat.</title>
        <authorList>
            <person name="Jin H."/>
            <person name="Jeon C.O."/>
        </authorList>
    </citation>
    <scope>NUCLEOTIDE SEQUENCE [LARGE SCALE GENOMIC DNA]</scope>
    <source>
        <strain evidence="3">AD3</strain>
    </source>
</reference>
<dbReference type="GO" id="GO:0016787">
    <property type="term" value="F:hydrolase activity"/>
    <property type="evidence" value="ECO:0007669"/>
    <property type="project" value="UniProtKB-KW"/>
</dbReference>
<dbReference type="GO" id="GO:0030163">
    <property type="term" value="P:protein catabolic process"/>
    <property type="evidence" value="ECO:0007669"/>
    <property type="project" value="InterPro"/>
</dbReference>
<dbReference type="SUPFAM" id="SSF54736">
    <property type="entry name" value="ClpS-like"/>
    <property type="match status" value="1"/>
</dbReference>
<sequence length="92" mass="10502">MMSTKERILEELLLEEEVQNQNEIVLYNDDVNTFDHVIETLIYACDHTPVQAEQCSLIVHYKGKCTVKTGDYDDLKPRCSKLLDAGLSAEII</sequence>
<name>W2UL91_9FLAO</name>
<organism evidence="2 3">
    <name type="scientific">Zhouia amylolytica AD3</name>
    <dbReference type="NCBI Taxonomy" id="1286632"/>
    <lineage>
        <taxon>Bacteria</taxon>
        <taxon>Pseudomonadati</taxon>
        <taxon>Bacteroidota</taxon>
        <taxon>Flavobacteriia</taxon>
        <taxon>Flavobacteriales</taxon>
        <taxon>Flavobacteriaceae</taxon>
        <taxon>Zhouia</taxon>
    </lineage>
</organism>
<dbReference type="eggNOG" id="COG2127">
    <property type="taxonomic scope" value="Bacteria"/>
</dbReference>
<dbReference type="STRING" id="376730.SAMN04487906_1155"/>
<protein>
    <submittedName>
        <fullName evidence="2">Nucleoside triphosphate pyrophosphohydrolase</fullName>
    </submittedName>
</protein>
<dbReference type="Gene3D" id="3.30.1390.10">
    <property type="match status" value="1"/>
</dbReference>
<gene>
    <name evidence="2" type="ORF">P278_20980</name>
</gene>
<dbReference type="Proteomes" id="UP000018850">
    <property type="component" value="Unassembled WGS sequence"/>
</dbReference>
<keyword evidence="2" id="KW-0378">Hydrolase</keyword>
<feature type="domain" description="Adaptor protein ClpS core" evidence="1">
    <location>
        <begin position="20"/>
        <end position="84"/>
    </location>
</feature>
<reference evidence="2 3" key="2">
    <citation type="journal article" date="2016" name="Genome Announc.">
        <title>Draft Genome Sequence of Zhouia amylolytica AD3, Isolated from Tidal Flat Sediment.</title>
        <authorList>
            <person name="Jia B."/>
            <person name="Jin H.M."/>
            <person name="Lee H.J."/>
            <person name="Jeon C.O."/>
        </authorList>
    </citation>
    <scope>NUCLEOTIDE SEQUENCE [LARGE SCALE GENOMIC DNA]</scope>
    <source>
        <strain evidence="2 3">AD3</strain>
    </source>
</reference>
<evidence type="ECO:0000259" key="1">
    <source>
        <dbReference type="Pfam" id="PF02617"/>
    </source>
</evidence>
<dbReference type="EMBL" id="AYXY01000022">
    <property type="protein sequence ID" value="ETN94940.1"/>
    <property type="molecule type" value="Genomic_DNA"/>
</dbReference>
<dbReference type="InterPro" id="IPR003769">
    <property type="entry name" value="ClpS_core"/>
</dbReference>
<keyword evidence="3" id="KW-1185">Reference proteome</keyword>
<dbReference type="PATRIC" id="fig|1286632.3.peg.2092"/>
<comment type="caution">
    <text evidence="2">The sequence shown here is derived from an EMBL/GenBank/DDBJ whole genome shotgun (WGS) entry which is preliminary data.</text>
</comment>